<reference evidence="1 2" key="1">
    <citation type="journal article" date="2021" name="Nat. Plants">
        <title>The Taxus genome provides insights into paclitaxel biosynthesis.</title>
        <authorList>
            <person name="Xiong X."/>
            <person name="Gou J."/>
            <person name="Liao Q."/>
            <person name="Li Y."/>
            <person name="Zhou Q."/>
            <person name="Bi G."/>
            <person name="Li C."/>
            <person name="Du R."/>
            <person name="Wang X."/>
            <person name="Sun T."/>
            <person name="Guo L."/>
            <person name="Liang H."/>
            <person name="Lu P."/>
            <person name="Wu Y."/>
            <person name="Zhang Z."/>
            <person name="Ro D.K."/>
            <person name="Shang Y."/>
            <person name="Huang S."/>
            <person name="Yan J."/>
        </authorList>
    </citation>
    <scope>NUCLEOTIDE SEQUENCE [LARGE SCALE GENOMIC DNA]</scope>
    <source>
        <strain evidence="1">Ta-2019</strain>
    </source>
</reference>
<protein>
    <submittedName>
        <fullName evidence="1">Uncharacterized protein</fullName>
    </submittedName>
</protein>
<accession>A0AA38H1X4</accession>
<keyword evidence="2" id="KW-1185">Reference proteome</keyword>
<dbReference type="Proteomes" id="UP000824469">
    <property type="component" value="Unassembled WGS sequence"/>
</dbReference>
<feature type="non-terminal residue" evidence="1">
    <location>
        <position position="1"/>
    </location>
</feature>
<sequence>RIWIWSLKLQFSRVSILTNNAPPHYGHRVQAKVHLNKRIYELGVFEKGENYMISIKYKQ</sequence>
<proteinExistence type="predicted"/>
<name>A0AA38H1X4_TAXCH</name>
<feature type="non-terminal residue" evidence="1">
    <location>
        <position position="59"/>
    </location>
</feature>
<gene>
    <name evidence="1" type="ORF">KI387_003850</name>
</gene>
<evidence type="ECO:0000313" key="2">
    <source>
        <dbReference type="Proteomes" id="UP000824469"/>
    </source>
</evidence>
<dbReference type="AlphaFoldDB" id="A0AA38H1X4"/>
<evidence type="ECO:0000313" key="1">
    <source>
        <dbReference type="EMBL" id="KAH9331742.1"/>
    </source>
</evidence>
<dbReference type="EMBL" id="JAHRHJ020000001">
    <property type="protein sequence ID" value="KAH9331742.1"/>
    <property type="molecule type" value="Genomic_DNA"/>
</dbReference>
<comment type="caution">
    <text evidence="1">The sequence shown here is derived from an EMBL/GenBank/DDBJ whole genome shotgun (WGS) entry which is preliminary data.</text>
</comment>
<organism evidence="1 2">
    <name type="scientific">Taxus chinensis</name>
    <name type="common">Chinese yew</name>
    <name type="synonym">Taxus wallichiana var. chinensis</name>
    <dbReference type="NCBI Taxonomy" id="29808"/>
    <lineage>
        <taxon>Eukaryota</taxon>
        <taxon>Viridiplantae</taxon>
        <taxon>Streptophyta</taxon>
        <taxon>Embryophyta</taxon>
        <taxon>Tracheophyta</taxon>
        <taxon>Spermatophyta</taxon>
        <taxon>Pinopsida</taxon>
        <taxon>Pinidae</taxon>
        <taxon>Conifers II</taxon>
        <taxon>Cupressales</taxon>
        <taxon>Taxaceae</taxon>
        <taxon>Taxus</taxon>
    </lineage>
</organism>